<dbReference type="AlphaFoldDB" id="A0A3S4Y5M1"/>
<evidence type="ECO:0000313" key="4">
    <source>
        <dbReference type="Proteomes" id="UP000270988"/>
    </source>
</evidence>
<name>A0A3S4Y5M1_9MICC</name>
<reference evidence="1 3" key="1">
    <citation type="submission" date="2017-04" db="EMBL/GenBank/DDBJ databases">
        <title>Kefir bacterial isolates.</title>
        <authorList>
            <person name="Kim Y."/>
            <person name="Blasche S."/>
            <person name="Patil K.R."/>
        </authorList>
    </citation>
    <scope>NUCLEOTIDE SEQUENCE [LARGE SCALE GENOMIC DNA]</scope>
    <source>
        <strain evidence="1 3">OG2-1</strain>
    </source>
</reference>
<dbReference type="EMBL" id="LR134521">
    <property type="protein sequence ID" value="VEJ31008.1"/>
    <property type="molecule type" value="Genomic_DNA"/>
</dbReference>
<evidence type="ECO:0000313" key="1">
    <source>
        <dbReference type="EMBL" id="PAK84836.1"/>
    </source>
</evidence>
<evidence type="ECO:0000313" key="3">
    <source>
        <dbReference type="Proteomes" id="UP000216195"/>
    </source>
</evidence>
<dbReference type="STRING" id="762948.HMPREF0733_11160"/>
<organism evidence="2 4">
    <name type="scientific">Rothia dentocariosa</name>
    <dbReference type="NCBI Taxonomy" id="2047"/>
    <lineage>
        <taxon>Bacteria</taxon>
        <taxon>Bacillati</taxon>
        <taxon>Actinomycetota</taxon>
        <taxon>Actinomycetes</taxon>
        <taxon>Micrococcales</taxon>
        <taxon>Micrococcaceae</taxon>
        <taxon>Rothia</taxon>
    </lineage>
</organism>
<dbReference type="Proteomes" id="UP000270988">
    <property type="component" value="Chromosome"/>
</dbReference>
<evidence type="ECO:0000313" key="2">
    <source>
        <dbReference type="EMBL" id="VEJ31008.1"/>
    </source>
</evidence>
<dbReference type="EMBL" id="NCWU01000015">
    <property type="protein sequence ID" value="PAK84836.1"/>
    <property type="molecule type" value="Genomic_DNA"/>
</dbReference>
<gene>
    <name evidence="1" type="ORF">B8W87_09395</name>
    <name evidence="2" type="ORF">NCTC10918_02301</name>
</gene>
<dbReference type="Proteomes" id="UP000216195">
    <property type="component" value="Unassembled WGS sequence"/>
</dbReference>
<reference evidence="2 4" key="2">
    <citation type="submission" date="2018-12" db="EMBL/GenBank/DDBJ databases">
        <authorList>
            <consortium name="Pathogen Informatics"/>
        </authorList>
    </citation>
    <scope>NUCLEOTIDE SEQUENCE [LARGE SCALE GENOMIC DNA]</scope>
    <source>
        <strain evidence="2 4">NCTC10918</strain>
    </source>
</reference>
<accession>A0A3S4Y5M1</accession>
<sequence>MAEIFLLWYVFAMMSVAEYAQHAGVSPRSVRARLERGSLSGQKIAGRWMVSDNPHEHHSAHGRKISMSSFNQLAAYLDGNSASLTPDARRRAKERAHNLSERGVEALRQYAVRADAKLQFYAVPSADLHDLMDERTLALTGVSHEYSEIYGATVEAYVTPHNLESLKFIYALREVPAQDANVILRAVKELPKIRPLHVAVDLLVSKDPRSEREAERLVKGLISRA</sequence>
<proteinExistence type="predicted"/>
<dbReference type="RefSeq" id="WP_004006500.1">
    <property type="nucleotide sequence ID" value="NZ_CABFMC010000007.1"/>
</dbReference>
<protein>
    <submittedName>
        <fullName evidence="2">Uncharacterized protein</fullName>
    </submittedName>
</protein>